<reference evidence="3" key="1">
    <citation type="journal article" date="2022" name="bioRxiv">
        <title>Sequencing and chromosome-scale assembly of the giantPleurodeles waltlgenome.</title>
        <authorList>
            <person name="Brown T."/>
            <person name="Elewa A."/>
            <person name="Iarovenko S."/>
            <person name="Subramanian E."/>
            <person name="Araus A.J."/>
            <person name="Petzold A."/>
            <person name="Susuki M."/>
            <person name="Suzuki K.-i.T."/>
            <person name="Hayashi T."/>
            <person name="Toyoda A."/>
            <person name="Oliveira C."/>
            <person name="Osipova E."/>
            <person name="Leigh N.D."/>
            <person name="Simon A."/>
            <person name="Yun M.H."/>
        </authorList>
    </citation>
    <scope>NUCLEOTIDE SEQUENCE</scope>
    <source>
        <strain evidence="3">20211129_DDA</strain>
        <tissue evidence="3">Liver</tissue>
    </source>
</reference>
<evidence type="ECO:0000256" key="1">
    <source>
        <dbReference type="SAM" id="Coils"/>
    </source>
</evidence>
<proteinExistence type="predicted"/>
<dbReference type="EMBL" id="JANPWB010000011">
    <property type="protein sequence ID" value="KAJ1130098.1"/>
    <property type="molecule type" value="Genomic_DNA"/>
</dbReference>
<keyword evidence="1" id="KW-0175">Coiled coil</keyword>
<dbReference type="AlphaFoldDB" id="A0AAV7PUE6"/>
<accession>A0AAV7PUE6</accession>
<feature type="coiled-coil region" evidence="1">
    <location>
        <begin position="19"/>
        <end position="60"/>
    </location>
</feature>
<comment type="caution">
    <text evidence="3">The sequence shown here is derived from an EMBL/GenBank/DDBJ whole genome shotgun (WGS) entry which is preliminary data.</text>
</comment>
<dbReference type="Proteomes" id="UP001066276">
    <property type="component" value="Chromosome 7"/>
</dbReference>
<name>A0AAV7PUE6_PLEWA</name>
<organism evidence="3 4">
    <name type="scientific">Pleurodeles waltl</name>
    <name type="common">Iberian ribbed newt</name>
    <dbReference type="NCBI Taxonomy" id="8319"/>
    <lineage>
        <taxon>Eukaryota</taxon>
        <taxon>Metazoa</taxon>
        <taxon>Chordata</taxon>
        <taxon>Craniata</taxon>
        <taxon>Vertebrata</taxon>
        <taxon>Euteleostomi</taxon>
        <taxon>Amphibia</taxon>
        <taxon>Batrachia</taxon>
        <taxon>Caudata</taxon>
        <taxon>Salamandroidea</taxon>
        <taxon>Salamandridae</taxon>
        <taxon>Pleurodelinae</taxon>
        <taxon>Pleurodeles</taxon>
    </lineage>
</organism>
<sequence>MVVELGLRRADHSKLTDRLGEAEKEVQQMQPTIKEYEKQLSNLRQEVGLLQDRVEDGEGRSPHNHVRAVGLPERSNGLSIQLYILNKFMRGKASQFFTAQSAPRVPGAQPRSGGTSRINSGPSSELL</sequence>
<feature type="compositionally biased region" description="Polar residues" evidence="2">
    <location>
        <begin position="112"/>
        <end position="127"/>
    </location>
</feature>
<evidence type="ECO:0000256" key="2">
    <source>
        <dbReference type="SAM" id="MobiDB-lite"/>
    </source>
</evidence>
<evidence type="ECO:0000313" key="4">
    <source>
        <dbReference type="Proteomes" id="UP001066276"/>
    </source>
</evidence>
<keyword evidence="4" id="KW-1185">Reference proteome</keyword>
<evidence type="ECO:0000313" key="3">
    <source>
        <dbReference type="EMBL" id="KAJ1130098.1"/>
    </source>
</evidence>
<protein>
    <submittedName>
        <fullName evidence="3">Uncharacterized protein</fullName>
    </submittedName>
</protein>
<feature type="region of interest" description="Disordered" evidence="2">
    <location>
        <begin position="100"/>
        <end position="127"/>
    </location>
</feature>
<gene>
    <name evidence="3" type="ORF">NDU88_008454</name>
</gene>